<evidence type="ECO:0000256" key="11">
    <source>
        <dbReference type="SAM" id="Phobius"/>
    </source>
</evidence>
<keyword evidence="4 9" id="KW-0812">Transmembrane</keyword>
<dbReference type="OMA" id="LWGQYKL"/>
<comment type="function">
    <text evidence="9">One gap junction consists of a cluster of closely packed pairs of transmembrane channels, the connexons, through which materials of low MW diffuse from one cell to a neighboring cell.</text>
</comment>
<dbReference type="eggNOG" id="ENOG502QQPH">
    <property type="taxonomic scope" value="Eukaryota"/>
</dbReference>
<evidence type="ECO:0000313" key="15">
    <source>
        <dbReference type="Ensembl" id="ENSOCUP00000014191.2"/>
    </source>
</evidence>
<reference evidence="15" key="3">
    <citation type="submission" date="2025-05" db="UniProtKB">
        <authorList>
            <consortium name="Ensembl"/>
        </authorList>
    </citation>
    <scope>IDENTIFICATION</scope>
    <source>
        <strain evidence="15">Thorbecke</strain>
    </source>
</reference>
<comment type="similarity">
    <text evidence="9">Belongs to the connexin family.</text>
</comment>
<evidence type="ECO:0000256" key="8">
    <source>
        <dbReference type="ARBA" id="ARBA00023136"/>
    </source>
</evidence>
<dbReference type="GeneTree" id="ENSGT01150000286954"/>
<sequence>MGAWSLLGRILEEVHIHSTMVSKLWLTILFIFRMLVLGIAAGEIWEDEQSGFICNTEQPGCRNACYDQAFPISLIRYWALQMVFVSSPSLCYMGHALYRLRVLGKERRRMKAHLEPERVGFETSGDQRNLEPELWQLGQRKRSKAPLPEALLCTYVIHVLTRSVLEVSFMIGQYLLYGFHLQPLFKCHRQPCPNIIDCFVSRPTEKTIFLLFMQSIATVSLFLSILEIFYLGFKKIKRGLWGQSKWKGEHKEFHANQSKQNQRAPAKSPKRLPPAPGHLSAEKQTHRAVHPSLNPSPPFQADPGSHSVNDQQCALDEPGAVFSDKMRSLHTAYSHLQHIRSNHSKDPHKTFGKAANGNQLREKRATDGQDSQRNHCSRGHCSVSSVAGDLDNYTERLPQAGVSLPANHTWKPRWLSATRGPSTEGGNWRSPPNGHLIPNGNLEGQFLEGTTSTFPPSQGNSQLLPVPQGPCSLREPSCEPGLVRPCNNPVCPPNPAVSLTNSLAGRRLPTDLQI</sequence>
<evidence type="ECO:0000259" key="13">
    <source>
        <dbReference type="SMART" id="SM01089"/>
    </source>
</evidence>
<feature type="domain" description="Connexin cysteine-rich" evidence="13">
    <location>
        <begin position="165"/>
        <end position="231"/>
    </location>
</feature>
<dbReference type="GeneID" id="100343220"/>
<dbReference type="Gene3D" id="1.20.1440.80">
    <property type="entry name" value="Gap junction channel protein cysteine-rich domain"/>
    <property type="match status" value="1"/>
</dbReference>
<keyword evidence="6" id="KW-0965">Cell junction</keyword>
<dbReference type="KEGG" id="ocu:100343220"/>
<dbReference type="GO" id="GO:0005922">
    <property type="term" value="C:connexin complex"/>
    <property type="evidence" value="ECO:0007669"/>
    <property type="project" value="InterPro"/>
</dbReference>
<dbReference type="Pfam" id="PF00029">
    <property type="entry name" value="Connexin"/>
    <property type="match status" value="1"/>
</dbReference>
<keyword evidence="5 9" id="KW-0303">Gap junction</keyword>
<evidence type="ECO:0000256" key="2">
    <source>
        <dbReference type="ARBA" id="ARBA00004651"/>
    </source>
</evidence>
<feature type="domain" description="Connexin N-terminal" evidence="12">
    <location>
        <begin position="43"/>
        <end position="76"/>
    </location>
</feature>
<feature type="compositionally biased region" description="Basic and acidic residues" evidence="10">
    <location>
        <begin position="360"/>
        <end position="373"/>
    </location>
</feature>
<dbReference type="RefSeq" id="XP_002715249.1">
    <property type="nucleotide sequence ID" value="XM_002715203.5"/>
</dbReference>
<dbReference type="Proteomes" id="UP000001811">
    <property type="component" value="Chromosome 13"/>
</dbReference>
<dbReference type="PROSITE" id="PS00407">
    <property type="entry name" value="CONNEXINS_1"/>
    <property type="match status" value="1"/>
</dbReference>
<keyword evidence="16" id="KW-1185">Reference proteome</keyword>
<dbReference type="PANTHER" id="PTHR11984">
    <property type="entry name" value="CONNEXIN"/>
    <property type="match status" value="1"/>
</dbReference>
<accession>G1TBS7</accession>
<feature type="transmembrane region" description="Helical" evidence="11">
    <location>
        <begin position="24"/>
        <end position="42"/>
    </location>
</feature>
<dbReference type="Bgee" id="ENSOCUG00000016515">
    <property type="expression patterns" value="Expressed in skin of back and 2 other cell types or tissues"/>
</dbReference>
<evidence type="ECO:0000256" key="9">
    <source>
        <dbReference type="RuleBase" id="RU000630"/>
    </source>
</evidence>
<evidence type="ECO:0000259" key="12">
    <source>
        <dbReference type="SMART" id="SM00037"/>
    </source>
</evidence>
<dbReference type="PRINTS" id="PR00206">
    <property type="entry name" value="CONNEXIN"/>
</dbReference>
<evidence type="ECO:0000256" key="5">
    <source>
        <dbReference type="ARBA" id="ARBA00022868"/>
    </source>
</evidence>
<name>G1TBS7_RABIT</name>
<feature type="transmembrane region" description="Helical" evidence="11">
    <location>
        <begin position="78"/>
        <end position="100"/>
    </location>
</feature>
<evidence type="ECO:0000313" key="14">
    <source>
        <dbReference type="EMBL" id="VZP20243.1"/>
    </source>
</evidence>
<gene>
    <name evidence="15" type="primary">GJA9</name>
    <name evidence="14" type="synonym">CXNM</name>
</gene>
<dbReference type="EMBL" id="AAGW02003150">
    <property type="status" value="NOT_ANNOTATED_CDS"/>
    <property type="molecule type" value="Genomic_DNA"/>
</dbReference>
<evidence type="ECO:0000313" key="16">
    <source>
        <dbReference type="Proteomes" id="UP000001811"/>
    </source>
</evidence>
<feature type="region of interest" description="Disordered" evidence="10">
    <location>
        <begin position="252"/>
        <end position="311"/>
    </location>
</feature>
<dbReference type="SMR" id="G1TBS7"/>
<feature type="region of interest" description="Disordered" evidence="10">
    <location>
        <begin position="338"/>
        <end position="384"/>
    </location>
</feature>
<dbReference type="PaxDb" id="9986-ENSOCUP00000014191"/>
<dbReference type="SMART" id="SM00037">
    <property type="entry name" value="CNX"/>
    <property type="match status" value="1"/>
</dbReference>
<keyword evidence="7 11" id="KW-1133">Transmembrane helix</keyword>
<evidence type="ECO:0000256" key="1">
    <source>
        <dbReference type="ARBA" id="ARBA00004610"/>
    </source>
</evidence>
<dbReference type="CTD" id="81025"/>
<dbReference type="PANTHER" id="PTHR11984:SF60">
    <property type="entry name" value="GAP JUNCTION ALPHA-9 PROTEIN"/>
    <property type="match status" value="1"/>
</dbReference>
<dbReference type="SMART" id="SM01089">
    <property type="entry name" value="Connexin_CCC"/>
    <property type="match status" value="1"/>
</dbReference>
<dbReference type="GO" id="GO:0007267">
    <property type="term" value="P:cell-cell signaling"/>
    <property type="evidence" value="ECO:0007669"/>
    <property type="project" value="TreeGrafter"/>
</dbReference>
<dbReference type="Ensembl" id="ENSOCUT00000016510.2">
    <property type="protein sequence ID" value="ENSOCUP00000014191.2"/>
    <property type="gene ID" value="ENSOCUG00000016515.2"/>
</dbReference>
<feature type="transmembrane region" description="Helical" evidence="11">
    <location>
        <begin position="208"/>
        <end position="233"/>
    </location>
</feature>
<reference evidence="15 16" key="1">
    <citation type="journal article" date="2011" name="Nature">
        <title>A high-resolution map of human evolutionary constraint using 29 mammals.</title>
        <authorList>
            <person name="Lindblad-Toh K."/>
            <person name="Garber M."/>
            <person name="Zuk O."/>
            <person name="Lin M.F."/>
            <person name="Parker B.J."/>
            <person name="Washietl S."/>
            <person name="Kheradpour P."/>
            <person name="Ernst J."/>
            <person name="Jordan G."/>
            <person name="Mauceli E."/>
            <person name="Ward L.D."/>
            <person name="Lowe C.B."/>
            <person name="Holloway A.K."/>
            <person name="Clamp M."/>
            <person name="Gnerre S."/>
            <person name="Alfoldi J."/>
            <person name="Beal K."/>
            <person name="Chang J."/>
            <person name="Clawson H."/>
            <person name="Cuff J."/>
            <person name="Di Palma F."/>
            <person name="Fitzgerald S."/>
            <person name="Flicek P."/>
            <person name="Guttman M."/>
            <person name="Hubisz M.J."/>
            <person name="Jaffe D.B."/>
            <person name="Jungreis I."/>
            <person name="Kent W.J."/>
            <person name="Kostka D."/>
            <person name="Lara M."/>
            <person name="Martins A.L."/>
            <person name="Massingham T."/>
            <person name="Moltke I."/>
            <person name="Raney B.J."/>
            <person name="Rasmussen M.D."/>
            <person name="Robinson J."/>
            <person name="Stark A."/>
            <person name="Vilella A.J."/>
            <person name="Wen J."/>
            <person name="Xie X."/>
            <person name="Zody M.C."/>
            <person name="Baldwin J."/>
            <person name="Bloom T."/>
            <person name="Chin C.W."/>
            <person name="Heiman D."/>
            <person name="Nicol R."/>
            <person name="Nusbaum C."/>
            <person name="Young S."/>
            <person name="Wilkinson J."/>
            <person name="Worley K.C."/>
            <person name="Kovar C.L."/>
            <person name="Muzny D.M."/>
            <person name="Gibbs R.A."/>
            <person name="Cree A."/>
            <person name="Dihn H.H."/>
            <person name="Fowler G."/>
            <person name="Jhangiani S."/>
            <person name="Joshi V."/>
            <person name="Lee S."/>
            <person name="Lewis L.R."/>
            <person name="Nazareth L.V."/>
            <person name="Okwuonu G."/>
            <person name="Santibanez J."/>
            <person name="Warren W.C."/>
            <person name="Mardis E.R."/>
            <person name="Weinstock G.M."/>
            <person name="Wilson R.K."/>
            <person name="Delehaunty K."/>
            <person name="Dooling D."/>
            <person name="Fronik C."/>
            <person name="Fulton L."/>
            <person name="Fulton B."/>
            <person name="Graves T."/>
            <person name="Minx P."/>
            <person name="Sodergren E."/>
            <person name="Birney E."/>
            <person name="Margulies E.H."/>
            <person name="Herrero J."/>
            <person name="Green E.D."/>
            <person name="Haussler D."/>
            <person name="Siepel A."/>
            <person name="Goldman N."/>
            <person name="Pollard K.S."/>
            <person name="Pedersen J.S."/>
            <person name="Lander E.S."/>
            <person name="Kellis M."/>
        </authorList>
    </citation>
    <scope>NUCLEOTIDE SEQUENCE [LARGE SCALE GENOMIC DNA]</scope>
    <source>
        <strain evidence="15 16">Thorbecke inbred</strain>
    </source>
</reference>
<evidence type="ECO:0000256" key="3">
    <source>
        <dbReference type="ARBA" id="ARBA00022475"/>
    </source>
</evidence>
<dbReference type="STRING" id="9986.ENSOCUP00000014191"/>
<keyword evidence="8 11" id="KW-0472">Membrane</keyword>
<dbReference type="InterPro" id="IPR019570">
    <property type="entry name" value="Connexin_CCC"/>
</dbReference>
<dbReference type="PROSITE" id="PS00408">
    <property type="entry name" value="CONNEXINS_2"/>
    <property type="match status" value="1"/>
</dbReference>
<organism evidence="15 16">
    <name type="scientific">Oryctolagus cuniculus</name>
    <name type="common">Rabbit</name>
    <dbReference type="NCBI Taxonomy" id="9986"/>
    <lineage>
        <taxon>Eukaryota</taxon>
        <taxon>Metazoa</taxon>
        <taxon>Chordata</taxon>
        <taxon>Craniata</taxon>
        <taxon>Vertebrata</taxon>
        <taxon>Euteleostomi</taxon>
        <taxon>Mammalia</taxon>
        <taxon>Eutheria</taxon>
        <taxon>Euarchontoglires</taxon>
        <taxon>Glires</taxon>
        <taxon>Lagomorpha</taxon>
        <taxon>Leporidae</taxon>
        <taxon>Oryctolagus</taxon>
    </lineage>
</organism>
<keyword evidence="3" id="KW-1003">Cell membrane</keyword>
<protein>
    <recommendedName>
        <fullName evidence="9">Gap junction protein</fullName>
    </recommendedName>
</protein>
<dbReference type="FunFam" id="1.20.1440.80:FF:000001">
    <property type="entry name" value="Gap junction alpha-1"/>
    <property type="match status" value="1"/>
</dbReference>
<evidence type="ECO:0000256" key="10">
    <source>
        <dbReference type="SAM" id="MobiDB-lite"/>
    </source>
</evidence>
<proteinExistence type="inferred from homology"/>
<dbReference type="AlphaFoldDB" id="G1TBS7"/>
<dbReference type="InterPro" id="IPR017990">
    <property type="entry name" value="Connexin_CS"/>
</dbReference>
<comment type="subunit">
    <text evidence="9">A connexon is composed of a hexamer of connexins.</text>
</comment>
<comment type="subcellular location">
    <subcellularLocation>
        <location evidence="1">Cell junction</location>
        <location evidence="1">Gap junction</location>
    </subcellularLocation>
    <subcellularLocation>
        <location evidence="2 9">Cell membrane</location>
        <topology evidence="2 9">Multi-pass membrane protein</topology>
    </subcellularLocation>
</comment>
<dbReference type="OrthoDB" id="9939271at2759"/>
<dbReference type="EMBL" id="LT990443">
    <property type="protein sequence ID" value="VZP20243.1"/>
    <property type="molecule type" value="Genomic_DNA"/>
</dbReference>
<evidence type="ECO:0000256" key="6">
    <source>
        <dbReference type="ARBA" id="ARBA00022949"/>
    </source>
</evidence>
<dbReference type="InterPro" id="IPR000500">
    <property type="entry name" value="Connexin"/>
</dbReference>
<evidence type="ECO:0000256" key="4">
    <source>
        <dbReference type="ARBA" id="ARBA00022692"/>
    </source>
</evidence>
<dbReference type="HOGENOM" id="CLU_037388_1_1_1"/>
<reference evidence="14" key="2">
    <citation type="journal article" date="2019" name="Sci. Rep.">
        <title>Comparative genomic analysis of eutherian connexin genes.</title>
        <authorList>
            <person name="Premzl M."/>
        </authorList>
    </citation>
    <scope>NUCLEOTIDE SEQUENCE</scope>
</reference>
<dbReference type="GO" id="GO:0005243">
    <property type="term" value="F:gap junction channel activity"/>
    <property type="evidence" value="ECO:0007669"/>
    <property type="project" value="TreeGrafter"/>
</dbReference>
<dbReference type="InterPro" id="IPR038359">
    <property type="entry name" value="Connexin_N_sf"/>
</dbReference>
<dbReference type="InterPro" id="IPR013092">
    <property type="entry name" value="Connexin_N"/>
</dbReference>
<evidence type="ECO:0000256" key="7">
    <source>
        <dbReference type="ARBA" id="ARBA00022989"/>
    </source>
</evidence>